<dbReference type="Pfam" id="PF02338">
    <property type="entry name" value="OTU"/>
    <property type="match status" value="1"/>
</dbReference>
<accession>A0AAD3CFL1</accession>
<gene>
    <name evidence="3" type="ORF">CTEN210_01681</name>
</gene>
<comment type="caution">
    <text evidence="3">The sequence shown here is derived from an EMBL/GenBank/DDBJ whole genome shotgun (WGS) entry which is preliminary data.</text>
</comment>
<dbReference type="PANTHER" id="PTHR12419:SF10">
    <property type="entry name" value="DEUBIQUITINASE OTUD6B"/>
    <property type="match status" value="1"/>
</dbReference>
<feature type="compositionally biased region" description="Low complexity" evidence="1">
    <location>
        <begin position="69"/>
        <end position="79"/>
    </location>
</feature>
<dbReference type="SUPFAM" id="SSF54001">
    <property type="entry name" value="Cysteine proteinases"/>
    <property type="match status" value="1"/>
</dbReference>
<proteinExistence type="predicted"/>
<dbReference type="Gene3D" id="3.90.70.80">
    <property type="match status" value="1"/>
</dbReference>
<name>A0AAD3CFL1_9STRA</name>
<evidence type="ECO:0000313" key="4">
    <source>
        <dbReference type="Proteomes" id="UP001054902"/>
    </source>
</evidence>
<dbReference type="EMBL" id="BLLK01000020">
    <property type="protein sequence ID" value="GFH45207.1"/>
    <property type="molecule type" value="Genomic_DNA"/>
</dbReference>
<dbReference type="AlphaFoldDB" id="A0AAD3CFL1"/>
<organism evidence="3 4">
    <name type="scientific">Chaetoceros tenuissimus</name>
    <dbReference type="NCBI Taxonomy" id="426638"/>
    <lineage>
        <taxon>Eukaryota</taxon>
        <taxon>Sar</taxon>
        <taxon>Stramenopiles</taxon>
        <taxon>Ochrophyta</taxon>
        <taxon>Bacillariophyta</taxon>
        <taxon>Coscinodiscophyceae</taxon>
        <taxon>Chaetocerotophycidae</taxon>
        <taxon>Chaetocerotales</taxon>
        <taxon>Chaetocerotaceae</taxon>
        <taxon>Chaetoceros</taxon>
    </lineage>
</organism>
<evidence type="ECO:0000256" key="1">
    <source>
        <dbReference type="SAM" id="MobiDB-lite"/>
    </source>
</evidence>
<feature type="domain" description="OTU" evidence="2">
    <location>
        <begin position="154"/>
        <end position="290"/>
    </location>
</feature>
<dbReference type="PANTHER" id="PTHR12419">
    <property type="entry name" value="OTU DOMAIN CONTAINING PROTEIN"/>
    <property type="match status" value="1"/>
</dbReference>
<dbReference type="InterPro" id="IPR003323">
    <property type="entry name" value="OTU_dom"/>
</dbReference>
<feature type="region of interest" description="Disordered" evidence="1">
    <location>
        <begin position="68"/>
        <end position="96"/>
    </location>
</feature>
<dbReference type="GO" id="GO:0016579">
    <property type="term" value="P:protein deubiquitination"/>
    <property type="evidence" value="ECO:0007669"/>
    <property type="project" value="TreeGrafter"/>
</dbReference>
<dbReference type="GO" id="GO:0004843">
    <property type="term" value="F:cysteine-type deubiquitinase activity"/>
    <property type="evidence" value="ECO:0007669"/>
    <property type="project" value="TreeGrafter"/>
</dbReference>
<dbReference type="CDD" id="cd22748">
    <property type="entry name" value="OTU_OTUD6-like"/>
    <property type="match status" value="1"/>
</dbReference>
<dbReference type="InterPro" id="IPR038765">
    <property type="entry name" value="Papain-like_cys_pep_sf"/>
</dbReference>
<evidence type="ECO:0000259" key="2">
    <source>
        <dbReference type="PROSITE" id="PS50802"/>
    </source>
</evidence>
<protein>
    <recommendedName>
        <fullName evidence="2">OTU domain-containing protein</fullName>
    </recommendedName>
</protein>
<dbReference type="InterPro" id="IPR050704">
    <property type="entry name" value="Peptidase_C85-like"/>
</dbReference>
<dbReference type="Proteomes" id="UP001054902">
    <property type="component" value="Unassembled WGS sequence"/>
</dbReference>
<keyword evidence="4" id="KW-1185">Reference proteome</keyword>
<reference evidence="3 4" key="1">
    <citation type="journal article" date="2021" name="Sci. Rep.">
        <title>The genome of the diatom Chaetoceros tenuissimus carries an ancient integrated fragment of an extant virus.</title>
        <authorList>
            <person name="Hongo Y."/>
            <person name="Kimura K."/>
            <person name="Takaki Y."/>
            <person name="Yoshida Y."/>
            <person name="Baba S."/>
            <person name="Kobayashi G."/>
            <person name="Nagasaki K."/>
            <person name="Hano T."/>
            <person name="Tomaru Y."/>
        </authorList>
    </citation>
    <scope>NUCLEOTIDE SEQUENCE [LARGE SCALE GENOMIC DNA]</scope>
    <source>
        <strain evidence="3 4">NIES-3715</strain>
    </source>
</reference>
<evidence type="ECO:0000313" key="3">
    <source>
        <dbReference type="EMBL" id="GFH45207.1"/>
    </source>
</evidence>
<dbReference type="PROSITE" id="PS50802">
    <property type="entry name" value="OTU"/>
    <property type="match status" value="1"/>
</dbReference>
<sequence>MEELQSKHKKELKQLETDKRIALKKVKGTAGKGKKGKEALAKAEQEWDSKLEELTTKHKNEIDALQGDAAVAEESSAAVEQKEETAKEPELSEEEKVKLAKEKALAKKLRKKKNKLAQEKAREEEIAREVANAPNPRQMEIDAIMELYLSKLNFKIEEVAADGNCLYRAVAKQMELMDQDFDYSQIRSMCADELGAKREDYEPFADLSDMKVDNFDDYVEKVRDSNEWGGHLELRALSHKLNKTIVVYSTEGPLEIKVEGQDDDEENVIRLSFHRNYYALGEHYNSVVKSQ</sequence>
<feature type="compositionally biased region" description="Basic and acidic residues" evidence="1">
    <location>
        <begin position="80"/>
        <end position="96"/>
    </location>
</feature>